<dbReference type="InterPro" id="IPR036961">
    <property type="entry name" value="Kinesin_motor_dom_sf"/>
</dbReference>
<feature type="binding site" evidence="5">
    <location>
        <begin position="78"/>
        <end position="85"/>
    </location>
    <ligand>
        <name>ATP</name>
        <dbReference type="ChEBI" id="CHEBI:30616"/>
    </ligand>
</feature>
<keyword evidence="3 6" id="KW-0175">Coiled coil</keyword>
<dbReference type="OrthoDB" id="3176171at2759"/>
<keyword evidence="11" id="KW-1185">Reference proteome</keyword>
<dbReference type="PRINTS" id="PR00380">
    <property type="entry name" value="KINESINHEAVY"/>
</dbReference>
<dbReference type="GO" id="GO:0005524">
    <property type="term" value="F:ATP binding"/>
    <property type="evidence" value="ECO:0007669"/>
    <property type="project" value="UniProtKB-UniRule"/>
</dbReference>
<evidence type="ECO:0000256" key="6">
    <source>
        <dbReference type="SAM" id="Coils"/>
    </source>
</evidence>
<name>A0A1J4KKM5_9EUKA</name>
<dbReference type="InterPro" id="IPR027640">
    <property type="entry name" value="Kinesin-like_fam"/>
</dbReference>
<feature type="coiled-coil region" evidence="6">
    <location>
        <begin position="311"/>
        <end position="348"/>
    </location>
</feature>
<keyword evidence="4 5" id="KW-0505">Motor protein</keyword>
<dbReference type="GO" id="GO:0008017">
    <property type="term" value="F:microtubule binding"/>
    <property type="evidence" value="ECO:0007669"/>
    <property type="project" value="InterPro"/>
</dbReference>
<keyword evidence="8" id="KW-1133">Transmembrane helix</keyword>
<dbReference type="InterPro" id="IPR019821">
    <property type="entry name" value="Kinesin_motor_CS"/>
</dbReference>
<dbReference type="PROSITE" id="PS50067">
    <property type="entry name" value="KINESIN_MOTOR_2"/>
    <property type="match status" value="1"/>
</dbReference>
<keyword evidence="2 5" id="KW-0067">ATP-binding</keyword>
<accession>A0A1J4KKM5</accession>
<evidence type="ECO:0000256" key="5">
    <source>
        <dbReference type="PROSITE-ProRule" id="PRU00283"/>
    </source>
</evidence>
<feature type="region of interest" description="Disordered" evidence="7">
    <location>
        <begin position="1035"/>
        <end position="1054"/>
    </location>
</feature>
<evidence type="ECO:0000256" key="7">
    <source>
        <dbReference type="SAM" id="MobiDB-lite"/>
    </source>
</evidence>
<dbReference type="EMBL" id="MLAK01000616">
    <property type="protein sequence ID" value="OHT10246.1"/>
    <property type="molecule type" value="Genomic_DNA"/>
</dbReference>
<sequence length="1110" mass="126751">MSKSIQVGIRVKPTNSTMRVWDIDSKNNRITLASSGTEYNFNRVFSSDVQTFEIYQEMADDVVEGFLNGYNGTIFAYGSTGSGKTFTMMGNDNHPGITPLAVQHIFEHIQNDPTRKYIVAISYFEIYNETIKDLLHENSERDKRIKFSQQIARSYEDVMITIKGAEENRATGATSMNEHSSRSHAIIRIALESLPVNNPHGVILRSVLNLIDLAGSECQKDTNAEGSRQREASNINRSLLALSNLINALQNGKVTSYRDSKLTLYLQNSLGGNAQTVIICAMNPDHNQQSTSKSTLQFATKAMKIKNQVKANEIKSDKAIIEEQKHEIERLTREIERLKHLLNGHGIQDYNLDVSHSSERFNNINITPHQSKTDKSPSCFDLSDSPNSDNFNSGENNDTFDVTEEIPSLPKKKKRTFTMPPVVTPQKSQRRKLEDDFDLLDFSQTMSPIDSDPTAIILPKKTNKVFHLTEEEKLSDAEAERQAEQLSRAILAHETPLMDSSSSESNERFNQTKILDSPNKEKEQLSKKIAELESLLIEKETCFEQEKMKQAKENEMLLLQIAELEKKASEREQLSLYISELEKQKKERNESDNSFKVILDQQQEEIQHLKEEVIKAQAESMKDELAKNEVIIDQQSKEIIVLKAEIEKTKSALVLKDAQIKGATLNTNQLQGRLQQKDSLMAKYSEDMERQKEELTKQIELLTKENFELKLHNSELSTKNQESAKKQNELSLIQEQVSAKNTEFSKKCDEFFHKLEETNKQCDLLSKKNQELIEEKKALEKKYQDAIINRPISTFQSRFESRIRNLEKDTTELSIGSDSFNCSSIEKKDVKLPSISPIHINTATVNNNAPINIPTRKPLQPKANLNILNDQLSLKQTLLQKIQNANNGNREPTTIFSRQFLPRITKRKLDIESCAFFECVNHMDEVDSIHQDDTFFKKDFHNYGSHIGLIHNRKPFYLSNDITEASLFDSSDSDENIKSSRINDINEDVDSDDESIINHDNILPNSDEKDIIEATTVVEESHSVETIGDQIETNEADEDSIYDESRDSINENDVSLDGDTYDKIESHFEYIDIHRNSSDIHLTHDYISDFLSLFTFLINLFLCIGLFIIE</sequence>
<dbReference type="GeneID" id="94826485"/>
<feature type="region of interest" description="Disordered" evidence="7">
    <location>
        <begin position="494"/>
        <end position="521"/>
    </location>
</feature>
<keyword evidence="8" id="KW-0472">Membrane</keyword>
<dbReference type="Pfam" id="PF00225">
    <property type="entry name" value="Kinesin"/>
    <property type="match status" value="1"/>
</dbReference>
<keyword evidence="8" id="KW-0812">Transmembrane</keyword>
<evidence type="ECO:0000313" key="10">
    <source>
        <dbReference type="EMBL" id="OHT10246.1"/>
    </source>
</evidence>
<dbReference type="PANTHER" id="PTHR47968">
    <property type="entry name" value="CENTROMERE PROTEIN E"/>
    <property type="match status" value="1"/>
</dbReference>
<feature type="coiled-coil region" evidence="6">
    <location>
        <begin position="755"/>
        <end position="789"/>
    </location>
</feature>
<dbReference type="Proteomes" id="UP000179807">
    <property type="component" value="Unassembled WGS sequence"/>
</dbReference>
<dbReference type="PROSITE" id="PS00411">
    <property type="entry name" value="KINESIN_MOTOR_1"/>
    <property type="match status" value="1"/>
</dbReference>
<evidence type="ECO:0000256" key="3">
    <source>
        <dbReference type="ARBA" id="ARBA00023054"/>
    </source>
</evidence>
<dbReference type="VEuPathDB" id="TrichDB:TRFO_04250"/>
<reference evidence="10" key="1">
    <citation type="submission" date="2016-10" db="EMBL/GenBank/DDBJ databases">
        <authorList>
            <person name="Benchimol M."/>
            <person name="Almeida L.G."/>
            <person name="Vasconcelos A.T."/>
            <person name="Perreira-Neves A."/>
            <person name="Rosa I.A."/>
            <person name="Tasca T."/>
            <person name="Bogo M.R."/>
            <person name="de Souza W."/>
        </authorList>
    </citation>
    <scope>NUCLEOTIDE SEQUENCE [LARGE SCALE GENOMIC DNA]</scope>
    <source>
        <strain evidence="10">K</strain>
    </source>
</reference>
<proteinExistence type="inferred from homology"/>
<dbReference type="AlphaFoldDB" id="A0A1J4KKM5"/>
<evidence type="ECO:0000256" key="2">
    <source>
        <dbReference type="ARBA" id="ARBA00022840"/>
    </source>
</evidence>
<dbReference type="RefSeq" id="XP_068363382.1">
    <property type="nucleotide sequence ID" value="XM_068491781.1"/>
</dbReference>
<feature type="transmembrane region" description="Helical" evidence="8">
    <location>
        <begin position="1090"/>
        <end position="1109"/>
    </location>
</feature>
<evidence type="ECO:0000259" key="9">
    <source>
        <dbReference type="PROSITE" id="PS50067"/>
    </source>
</evidence>
<comment type="similarity">
    <text evidence="5">Belongs to the TRAFAC class myosin-kinesin ATPase superfamily. Kinesin family.</text>
</comment>
<organism evidence="10 11">
    <name type="scientific">Tritrichomonas foetus</name>
    <dbReference type="NCBI Taxonomy" id="1144522"/>
    <lineage>
        <taxon>Eukaryota</taxon>
        <taxon>Metamonada</taxon>
        <taxon>Parabasalia</taxon>
        <taxon>Tritrichomonadida</taxon>
        <taxon>Tritrichomonadidae</taxon>
        <taxon>Tritrichomonas</taxon>
    </lineage>
</organism>
<evidence type="ECO:0000256" key="1">
    <source>
        <dbReference type="ARBA" id="ARBA00022741"/>
    </source>
</evidence>
<evidence type="ECO:0000313" key="11">
    <source>
        <dbReference type="Proteomes" id="UP000179807"/>
    </source>
</evidence>
<dbReference type="GO" id="GO:0007018">
    <property type="term" value="P:microtubule-based movement"/>
    <property type="evidence" value="ECO:0007669"/>
    <property type="project" value="InterPro"/>
</dbReference>
<dbReference type="InterPro" id="IPR001752">
    <property type="entry name" value="Kinesin_motor_dom"/>
</dbReference>
<dbReference type="Gene3D" id="3.40.850.10">
    <property type="entry name" value="Kinesin motor domain"/>
    <property type="match status" value="1"/>
</dbReference>
<dbReference type="PANTHER" id="PTHR47968:SF75">
    <property type="entry name" value="CENTROMERE-ASSOCIATED PROTEIN E"/>
    <property type="match status" value="1"/>
</dbReference>
<dbReference type="GO" id="GO:0003777">
    <property type="term" value="F:microtubule motor activity"/>
    <property type="evidence" value="ECO:0007669"/>
    <property type="project" value="InterPro"/>
</dbReference>
<dbReference type="InterPro" id="IPR027417">
    <property type="entry name" value="P-loop_NTPase"/>
</dbReference>
<feature type="domain" description="Kinesin motor" evidence="9">
    <location>
        <begin position="4"/>
        <end position="305"/>
    </location>
</feature>
<protein>
    <recommendedName>
        <fullName evidence="9">Kinesin motor domain-containing protein</fullName>
    </recommendedName>
</protein>
<gene>
    <name evidence="10" type="ORF">TRFO_04250</name>
</gene>
<dbReference type="SMART" id="SM00129">
    <property type="entry name" value="KISc"/>
    <property type="match status" value="1"/>
</dbReference>
<dbReference type="SUPFAM" id="SSF52540">
    <property type="entry name" value="P-loop containing nucleoside triphosphate hydrolases"/>
    <property type="match status" value="1"/>
</dbReference>
<feature type="compositionally biased region" description="Polar residues" evidence="7">
    <location>
        <begin position="384"/>
        <end position="400"/>
    </location>
</feature>
<comment type="caution">
    <text evidence="10">The sequence shown here is derived from an EMBL/GenBank/DDBJ whole genome shotgun (WGS) entry which is preliminary data.</text>
</comment>
<keyword evidence="1 5" id="KW-0547">Nucleotide-binding</keyword>
<feature type="region of interest" description="Disordered" evidence="7">
    <location>
        <begin position="366"/>
        <end position="402"/>
    </location>
</feature>
<feature type="compositionally biased region" description="Polar residues" evidence="7">
    <location>
        <begin position="498"/>
        <end position="514"/>
    </location>
</feature>
<evidence type="ECO:0000256" key="4">
    <source>
        <dbReference type="ARBA" id="ARBA00023175"/>
    </source>
</evidence>
<evidence type="ECO:0000256" key="8">
    <source>
        <dbReference type="SAM" id="Phobius"/>
    </source>
</evidence>